<evidence type="ECO:0000313" key="2">
    <source>
        <dbReference type="EMBL" id="KAB1118907.1"/>
    </source>
</evidence>
<dbReference type="EMBL" id="WAAR01000003">
    <property type="protein sequence ID" value="KAB1118907.1"/>
    <property type="molecule type" value="Genomic_DNA"/>
</dbReference>
<dbReference type="PANTHER" id="PTHR33495">
    <property type="entry name" value="ANTI-SIGMA FACTOR ANTAGONIST TM_1081-RELATED-RELATED"/>
    <property type="match status" value="1"/>
</dbReference>
<feature type="domain" description="STAS" evidence="1">
    <location>
        <begin position="11"/>
        <end position="102"/>
    </location>
</feature>
<dbReference type="CDD" id="cd07043">
    <property type="entry name" value="STAS_anti-anti-sigma_factors"/>
    <property type="match status" value="1"/>
</dbReference>
<dbReference type="Gene3D" id="3.30.750.24">
    <property type="entry name" value="STAS domain"/>
    <property type="match status" value="1"/>
</dbReference>
<sequence>MVQVSGDHFVITVLTAPRPPAALVCLAGEIDMDADPALSGVVDRLSAVAPSEVVVDLADVTFASSTLLNFLARARVALTADTALVVCRPRHHTRRLLEMTNVGQLVTMRGDLPPSGYWMPHGAARPEDPSVLAGID</sequence>
<dbReference type="SUPFAM" id="SSF52091">
    <property type="entry name" value="SpoIIaa-like"/>
    <property type="match status" value="1"/>
</dbReference>
<gene>
    <name evidence="2" type="ORF">F6X54_01690</name>
</gene>
<organism evidence="2 3">
    <name type="scientific">Micromonospora aurantiaca</name>
    <name type="common">nom. illeg.</name>
    <dbReference type="NCBI Taxonomy" id="47850"/>
    <lineage>
        <taxon>Bacteria</taxon>
        <taxon>Bacillati</taxon>
        <taxon>Actinomycetota</taxon>
        <taxon>Actinomycetes</taxon>
        <taxon>Micromonosporales</taxon>
        <taxon>Micromonosporaceae</taxon>
        <taxon>Micromonospora</taxon>
    </lineage>
</organism>
<evidence type="ECO:0000259" key="1">
    <source>
        <dbReference type="PROSITE" id="PS50801"/>
    </source>
</evidence>
<protein>
    <submittedName>
        <fullName evidence="2">STAS domain-containing protein</fullName>
    </submittedName>
</protein>
<proteinExistence type="predicted"/>
<dbReference type="Pfam" id="PF13466">
    <property type="entry name" value="STAS_2"/>
    <property type="match status" value="1"/>
</dbReference>
<dbReference type="RefSeq" id="WP_151010827.1">
    <property type="nucleotide sequence ID" value="NZ_CP084582.1"/>
</dbReference>
<keyword evidence="3" id="KW-1185">Reference proteome</keyword>
<name>A0ABQ6UNK6_9ACTN</name>
<dbReference type="InterPro" id="IPR058548">
    <property type="entry name" value="MlaB-like_STAS"/>
</dbReference>
<dbReference type="PROSITE" id="PS50801">
    <property type="entry name" value="STAS"/>
    <property type="match status" value="1"/>
</dbReference>
<dbReference type="InterPro" id="IPR036513">
    <property type="entry name" value="STAS_dom_sf"/>
</dbReference>
<reference evidence="2 3" key="1">
    <citation type="submission" date="2019-09" db="EMBL/GenBank/DDBJ databases">
        <title>High taxonomic diversity of Micromonospora strains isolated from Medicago sativa nodules in different geographical locations.</title>
        <authorList>
            <person name="Martinez-Hidalgo P."/>
            <person name="Flores-Felix J.D."/>
            <person name="Velazquez E."/>
            <person name="Brau L."/>
            <person name="Trujillo M.E."/>
            <person name="Martinez-Molina E."/>
        </authorList>
    </citation>
    <scope>NUCLEOTIDE SEQUENCE [LARGE SCALE GENOMIC DNA]</scope>
    <source>
        <strain evidence="2 3">ALFB5</strain>
    </source>
</reference>
<dbReference type="Proteomes" id="UP000471364">
    <property type="component" value="Unassembled WGS sequence"/>
</dbReference>
<evidence type="ECO:0000313" key="3">
    <source>
        <dbReference type="Proteomes" id="UP000471364"/>
    </source>
</evidence>
<accession>A0ABQ6UNK6</accession>
<dbReference type="InterPro" id="IPR002645">
    <property type="entry name" value="STAS_dom"/>
</dbReference>
<comment type="caution">
    <text evidence="2">The sequence shown here is derived from an EMBL/GenBank/DDBJ whole genome shotgun (WGS) entry which is preliminary data.</text>
</comment>
<dbReference type="PANTHER" id="PTHR33495:SF2">
    <property type="entry name" value="ANTI-SIGMA FACTOR ANTAGONIST TM_1081-RELATED"/>
    <property type="match status" value="1"/>
</dbReference>